<organism evidence="13 14">
    <name type="scientific">Aquirufa echingensis</name>
    <dbReference type="NCBI Taxonomy" id="3096516"/>
    <lineage>
        <taxon>Bacteria</taxon>
        <taxon>Pseudomonadati</taxon>
        <taxon>Bacteroidota</taxon>
        <taxon>Cytophagia</taxon>
        <taxon>Cytophagales</taxon>
        <taxon>Flectobacillaceae</taxon>
        <taxon>Aquirufa</taxon>
    </lineage>
</organism>
<feature type="transmembrane region" description="Helical" evidence="11">
    <location>
        <begin position="39"/>
        <end position="58"/>
    </location>
</feature>
<proteinExistence type="inferred from homology"/>
<comment type="subcellular location">
    <subcellularLocation>
        <location evidence="2">Membrane</location>
        <topology evidence="2">Multi-pass membrane protein</topology>
    </subcellularLocation>
</comment>
<sequence>MEGLIMAGQLILGLSILVTLHEFGHFITAKWFKMRVDKFYLFFDFLFPIPTVLNFALFKKKVGDTEYGLGWFPLGGYVSIAGMIDETQDAATLAKEPEPWEFRAKPAYQRLIVMLGGVIVNVITGVVIFIALTFSNGNNFISKDELNKNGIVALELGKQIGLKTGDKVVKVNGADYKSLADLRTSDVLLGENSSYTVLRDGQKIVVKIPSNFIEKLSDKKAAFIEPMAAFKVAEVAASEEPGSQDGELLPAFSAGLKAGDYITAVNGQPIRFYHEIKEVLAKEAGKAIHLAISRQGQSDTLSMVVSKSGQIGFIPELLIKTTHEDYTFAQSLSIGTGRAFSVISDNIRGFKKIATGDVSASKALSGPIGIAQMFGGVWDWTRFWMLTGLLSMALAFMNILPIPALDGGHAIFLIYEMITGKPASEKVLERAQQVGMIILLALMAYTFGNDLFKAFF</sequence>
<keyword evidence="11" id="KW-0479">Metal-binding</keyword>
<evidence type="ECO:0000256" key="11">
    <source>
        <dbReference type="RuleBase" id="RU362031"/>
    </source>
</evidence>
<dbReference type="SUPFAM" id="SSF50156">
    <property type="entry name" value="PDZ domain-like"/>
    <property type="match status" value="2"/>
</dbReference>
<accession>A0ABW6CW24</accession>
<dbReference type="NCBIfam" id="TIGR00054">
    <property type="entry name" value="RIP metalloprotease RseP"/>
    <property type="match status" value="1"/>
</dbReference>
<keyword evidence="10 11" id="KW-0472">Membrane</keyword>
<dbReference type="Pfam" id="PF02163">
    <property type="entry name" value="Peptidase_M50"/>
    <property type="match status" value="1"/>
</dbReference>
<feature type="domain" description="PDZ" evidence="12">
    <location>
        <begin position="253"/>
        <end position="296"/>
    </location>
</feature>
<gene>
    <name evidence="13" type="primary">rseP</name>
    <name evidence="13" type="ORF">SKC38_02660</name>
</gene>
<evidence type="ECO:0000256" key="6">
    <source>
        <dbReference type="ARBA" id="ARBA00022801"/>
    </source>
</evidence>
<dbReference type="InterPro" id="IPR001478">
    <property type="entry name" value="PDZ"/>
</dbReference>
<dbReference type="EC" id="3.4.24.-" evidence="11"/>
<keyword evidence="9 11" id="KW-0482">Metalloprotease</keyword>
<evidence type="ECO:0000313" key="13">
    <source>
        <dbReference type="EMBL" id="MFD3275128.1"/>
    </source>
</evidence>
<evidence type="ECO:0000313" key="14">
    <source>
        <dbReference type="Proteomes" id="UP001598114"/>
    </source>
</evidence>
<dbReference type="GO" id="GO:0008237">
    <property type="term" value="F:metallopeptidase activity"/>
    <property type="evidence" value="ECO:0007669"/>
    <property type="project" value="UniProtKB-KW"/>
</dbReference>
<evidence type="ECO:0000256" key="9">
    <source>
        <dbReference type="ARBA" id="ARBA00023049"/>
    </source>
</evidence>
<feature type="transmembrane region" description="Helical" evidence="11">
    <location>
        <begin position="111"/>
        <end position="134"/>
    </location>
</feature>
<keyword evidence="5 11" id="KW-0812">Transmembrane</keyword>
<feature type="transmembrane region" description="Helical" evidence="11">
    <location>
        <begin position="434"/>
        <end position="452"/>
    </location>
</feature>
<dbReference type="PANTHER" id="PTHR42837:SF2">
    <property type="entry name" value="MEMBRANE METALLOPROTEASE ARASP2, CHLOROPLASTIC-RELATED"/>
    <property type="match status" value="1"/>
</dbReference>
<comment type="similarity">
    <text evidence="3 11">Belongs to the peptidase M50B family.</text>
</comment>
<dbReference type="PANTHER" id="PTHR42837">
    <property type="entry name" value="REGULATOR OF SIGMA-E PROTEASE RSEP"/>
    <property type="match status" value="1"/>
</dbReference>
<evidence type="ECO:0000256" key="1">
    <source>
        <dbReference type="ARBA" id="ARBA00001947"/>
    </source>
</evidence>
<reference evidence="13 14" key="1">
    <citation type="submission" date="2024-03" db="EMBL/GenBank/DDBJ databases">
        <title>Aquirufa genome sequencing.</title>
        <authorList>
            <person name="Pitt A."/>
            <person name="Hahn M.W."/>
        </authorList>
    </citation>
    <scope>NUCLEOTIDE SEQUENCE [LARGE SCALE GENOMIC DNA]</scope>
    <source>
        <strain evidence="13 14">PLAD-142S6K</strain>
    </source>
</reference>
<dbReference type="Proteomes" id="UP001598114">
    <property type="component" value="Unassembled WGS sequence"/>
</dbReference>
<dbReference type="RefSeq" id="WP_377974837.1">
    <property type="nucleotide sequence ID" value="NZ_JBBKYA010000001.1"/>
</dbReference>
<evidence type="ECO:0000256" key="4">
    <source>
        <dbReference type="ARBA" id="ARBA00022670"/>
    </source>
</evidence>
<evidence type="ECO:0000256" key="3">
    <source>
        <dbReference type="ARBA" id="ARBA00007931"/>
    </source>
</evidence>
<dbReference type="Pfam" id="PF17820">
    <property type="entry name" value="PDZ_6"/>
    <property type="match status" value="1"/>
</dbReference>
<keyword evidence="14" id="KW-1185">Reference proteome</keyword>
<keyword evidence="7 11" id="KW-0862">Zinc</keyword>
<comment type="caution">
    <text evidence="13">The sequence shown here is derived from an EMBL/GenBank/DDBJ whole genome shotgun (WGS) entry which is preliminary data.</text>
</comment>
<evidence type="ECO:0000256" key="2">
    <source>
        <dbReference type="ARBA" id="ARBA00004141"/>
    </source>
</evidence>
<evidence type="ECO:0000256" key="5">
    <source>
        <dbReference type="ARBA" id="ARBA00022692"/>
    </source>
</evidence>
<keyword evidence="4" id="KW-0645">Protease</keyword>
<evidence type="ECO:0000259" key="12">
    <source>
        <dbReference type="PROSITE" id="PS50106"/>
    </source>
</evidence>
<feature type="transmembrane region" description="Helical" evidence="11">
    <location>
        <begin position="383"/>
        <end position="405"/>
    </location>
</feature>
<feature type="transmembrane region" description="Helical" evidence="11">
    <location>
        <begin position="6"/>
        <end position="27"/>
    </location>
</feature>
<dbReference type="InterPro" id="IPR041489">
    <property type="entry name" value="PDZ_6"/>
</dbReference>
<dbReference type="CDD" id="cd06163">
    <property type="entry name" value="S2P-M50_PDZ_RseP-like"/>
    <property type="match status" value="1"/>
</dbReference>
<comment type="cofactor">
    <cofactor evidence="1 11">
        <name>Zn(2+)</name>
        <dbReference type="ChEBI" id="CHEBI:29105"/>
    </cofactor>
</comment>
<dbReference type="InterPro" id="IPR036034">
    <property type="entry name" value="PDZ_sf"/>
</dbReference>
<evidence type="ECO:0000256" key="10">
    <source>
        <dbReference type="ARBA" id="ARBA00023136"/>
    </source>
</evidence>
<protein>
    <recommendedName>
        <fullName evidence="11">Zinc metalloprotease</fullName>
        <ecNumber evidence="11">3.4.24.-</ecNumber>
    </recommendedName>
</protein>
<dbReference type="InterPro" id="IPR008915">
    <property type="entry name" value="Peptidase_M50"/>
</dbReference>
<keyword evidence="6 11" id="KW-0378">Hydrolase</keyword>
<evidence type="ECO:0000256" key="7">
    <source>
        <dbReference type="ARBA" id="ARBA00022833"/>
    </source>
</evidence>
<dbReference type="PROSITE" id="PS50106">
    <property type="entry name" value="PDZ"/>
    <property type="match status" value="1"/>
</dbReference>
<name>A0ABW6CW24_9BACT</name>
<dbReference type="EMBL" id="JBBKYA010000001">
    <property type="protein sequence ID" value="MFD3275128.1"/>
    <property type="molecule type" value="Genomic_DNA"/>
</dbReference>
<dbReference type="Gene3D" id="2.30.42.10">
    <property type="match status" value="2"/>
</dbReference>
<keyword evidence="8 11" id="KW-1133">Transmembrane helix</keyword>
<dbReference type="InterPro" id="IPR004387">
    <property type="entry name" value="Pept_M50_Zn"/>
</dbReference>
<evidence type="ECO:0000256" key="8">
    <source>
        <dbReference type="ARBA" id="ARBA00022989"/>
    </source>
</evidence>